<organism evidence="2 3">
    <name type="scientific">Penicillium expansum</name>
    <name type="common">Blue mold rot fungus</name>
    <dbReference type="NCBI Taxonomy" id="27334"/>
    <lineage>
        <taxon>Eukaryota</taxon>
        <taxon>Fungi</taxon>
        <taxon>Dikarya</taxon>
        <taxon>Ascomycota</taxon>
        <taxon>Pezizomycotina</taxon>
        <taxon>Eurotiomycetes</taxon>
        <taxon>Eurotiomycetidae</taxon>
        <taxon>Eurotiales</taxon>
        <taxon>Aspergillaceae</taxon>
        <taxon>Penicillium</taxon>
    </lineage>
</organism>
<reference evidence="2 3" key="1">
    <citation type="journal article" date="2015" name="Mol. Plant Microbe Interact.">
        <title>Genome, transcriptome, and functional analyses of Penicillium expansum provide new insights into secondary metabolism and pathogenicity.</title>
        <authorList>
            <person name="Ballester A.R."/>
            <person name="Marcet-Houben M."/>
            <person name="Levin E."/>
            <person name="Sela N."/>
            <person name="Selma-Lazaro C."/>
            <person name="Carmona L."/>
            <person name="Wisniewski M."/>
            <person name="Droby S."/>
            <person name="Gonzalez-Candelas L."/>
            <person name="Gabaldon T."/>
        </authorList>
    </citation>
    <scope>NUCLEOTIDE SEQUENCE [LARGE SCALE GENOMIC DNA]</scope>
    <source>
        <strain evidence="2 3">MD-8</strain>
    </source>
</reference>
<sequence length="66" mass="7939">MENREIEGKRCRRLKGFSRCGSVSDKLKNGFTPLEDCVNHKTRKIERKSRPQSYRSREKKGERERR</sequence>
<keyword evidence="3" id="KW-1185">Reference proteome</keyword>
<dbReference type="HOGENOM" id="CLU_2831948_0_0_1"/>
<name>A0A0A2ID70_PENEN</name>
<dbReference type="AlphaFoldDB" id="A0A0A2ID70"/>
<feature type="compositionally biased region" description="Basic and acidic residues" evidence="1">
    <location>
        <begin position="55"/>
        <end position="66"/>
    </location>
</feature>
<protein>
    <submittedName>
        <fullName evidence="2">Uncharacterized protein</fullName>
    </submittedName>
</protein>
<dbReference type="EMBL" id="JQFZ01000209">
    <property type="protein sequence ID" value="KGO54974.1"/>
    <property type="molecule type" value="Genomic_DNA"/>
</dbReference>
<evidence type="ECO:0000313" key="3">
    <source>
        <dbReference type="Proteomes" id="UP000030143"/>
    </source>
</evidence>
<dbReference type="VEuPathDB" id="FungiDB:PEXP_031760"/>
<proteinExistence type="predicted"/>
<dbReference type="Proteomes" id="UP000030143">
    <property type="component" value="Unassembled WGS sequence"/>
</dbReference>
<comment type="caution">
    <text evidence="2">The sequence shown here is derived from an EMBL/GenBank/DDBJ whole genome shotgun (WGS) entry which is preliminary data.</text>
</comment>
<accession>A0A0A2ID70</accession>
<feature type="region of interest" description="Disordered" evidence="1">
    <location>
        <begin position="42"/>
        <end position="66"/>
    </location>
</feature>
<gene>
    <name evidence="2" type="ORF">PEX2_089590</name>
</gene>
<dbReference type="RefSeq" id="XP_016597249.1">
    <property type="nucleotide sequence ID" value="XM_016746229.1"/>
</dbReference>
<dbReference type="OrthoDB" id="10523656at2759"/>
<evidence type="ECO:0000256" key="1">
    <source>
        <dbReference type="SAM" id="MobiDB-lite"/>
    </source>
</evidence>
<dbReference type="GeneID" id="27681649"/>
<evidence type="ECO:0000313" key="2">
    <source>
        <dbReference type="EMBL" id="KGO54974.1"/>
    </source>
</evidence>